<dbReference type="SUPFAM" id="SSF51126">
    <property type="entry name" value="Pectin lyase-like"/>
    <property type="match status" value="1"/>
</dbReference>
<dbReference type="CDD" id="cd01821">
    <property type="entry name" value="Rhamnogalacturan_acetylesterase_like"/>
    <property type="match status" value="1"/>
</dbReference>
<sequence length="579" mass="62408" precursor="true">MALHRLSIIALFLLSPAARPSGAADTANPPDGWQDARSRIVLVGDSTVTDAAGWGASFAACLRDDVLCVNMAQGGRSSSSFRDEGHWDDALALQPDWVLIQFGHNDEPGHPGRENSPGEGYRDNLIECIDEAREAGVRPVLVTPLCRRQWSRDPQRLGRIDSSLAAYTRAVHAVAAETSTPVVDLHMRSLEAYESLTPTGCRAISPTKENGQLDGTHLNPAGSALFGAVVAMDCRSYVTGLADFFPTSKLAELQNAHRPPPQVAPLPVAAREAPNATTPHGARSFTVAADGTGDFNRIQEAIGAAPTNNSDRTTIRIRPGVYVGQMLIPANKPNITLEGAGAAKSVITYALTVHDPHPPSVPTKFKGHGVVVLADGFEARGLTFRQMAGDHGQAIALRIDGDHARVEDCHLLGWQDTLRLEGDGHRFARCEIEGRVDYIYGGASAVFDDCVLRTKNSGYVTAASTPRHKPYGFVFCNCQLTGTGRATTYLGRPWRPHSSVAFIDCEMDESIKPEGWHNWRNLSNEQTARYAEFNSTGPGAAPHQRVGWSRQLSVADANALRDKIAPQRTTAASLPDQAP</sequence>
<name>A0A5C5VDI2_9BACT</name>
<dbReference type="Proteomes" id="UP000316714">
    <property type="component" value="Unassembled WGS sequence"/>
</dbReference>
<gene>
    <name evidence="7" type="primary">rhgT_1</name>
    <name evidence="7" type="ORF">KOR34_08560</name>
</gene>
<dbReference type="EMBL" id="SIHJ01000001">
    <property type="protein sequence ID" value="TWT35959.1"/>
    <property type="molecule type" value="Genomic_DNA"/>
</dbReference>
<evidence type="ECO:0000256" key="2">
    <source>
        <dbReference type="ARBA" id="ARBA00022801"/>
    </source>
</evidence>
<dbReference type="GO" id="GO:0030599">
    <property type="term" value="F:pectinesterase activity"/>
    <property type="evidence" value="ECO:0007669"/>
    <property type="project" value="InterPro"/>
</dbReference>
<dbReference type="InterPro" id="IPR011050">
    <property type="entry name" value="Pectin_lyase_fold/virulence"/>
</dbReference>
<dbReference type="Pfam" id="PF13472">
    <property type="entry name" value="Lipase_GDSL_2"/>
    <property type="match status" value="1"/>
</dbReference>
<dbReference type="InterPro" id="IPR000070">
    <property type="entry name" value="Pectinesterase_cat"/>
</dbReference>
<dbReference type="Pfam" id="PF01095">
    <property type="entry name" value="Pectinesterase"/>
    <property type="match status" value="1"/>
</dbReference>
<dbReference type="AlphaFoldDB" id="A0A5C5VDI2"/>
<reference evidence="7 8" key="1">
    <citation type="submission" date="2019-02" db="EMBL/GenBank/DDBJ databases">
        <title>Deep-cultivation of Planctomycetes and their phenomic and genomic characterization uncovers novel biology.</title>
        <authorList>
            <person name="Wiegand S."/>
            <person name="Jogler M."/>
            <person name="Boedeker C."/>
            <person name="Pinto D."/>
            <person name="Vollmers J."/>
            <person name="Rivas-Marin E."/>
            <person name="Kohn T."/>
            <person name="Peeters S.H."/>
            <person name="Heuer A."/>
            <person name="Rast P."/>
            <person name="Oberbeckmann S."/>
            <person name="Bunk B."/>
            <person name="Jeske O."/>
            <person name="Meyerdierks A."/>
            <person name="Storesund J.E."/>
            <person name="Kallscheuer N."/>
            <person name="Luecker S."/>
            <person name="Lage O.M."/>
            <person name="Pohl T."/>
            <person name="Merkel B.J."/>
            <person name="Hornburger P."/>
            <person name="Mueller R.-W."/>
            <person name="Bruemmer F."/>
            <person name="Labrenz M."/>
            <person name="Spormann A.M."/>
            <person name="Op Den Camp H."/>
            <person name="Overmann J."/>
            <person name="Amann R."/>
            <person name="Jetten M.S.M."/>
            <person name="Mascher T."/>
            <person name="Medema M.H."/>
            <person name="Devos D.P."/>
            <person name="Kaster A.-K."/>
            <person name="Ovreas L."/>
            <person name="Rohde M."/>
            <person name="Galperin M.Y."/>
            <person name="Jogler C."/>
        </authorList>
    </citation>
    <scope>NUCLEOTIDE SEQUENCE [LARGE SCALE GENOMIC DNA]</scope>
    <source>
        <strain evidence="7 8">KOR34</strain>
    </source>
</reference>
<feature type="signal peptide" evidence="4">
    <location>
        <begin position="1"/>
        <end position="23"/>
    </location>
</feature>
<keyword evidence="3" id="KW-0063">Aspartyl esterase</keyword>
<dbReference type="InterPro" id="IPR036514">
    <property type="entry name" value="SGNH_hydro_sf"/>
</dbReference>
<evidence type="ECO:0000256" key="1">
    <source>
        <dbReference type="ARBA" id="ARBA00008891"/>
    </source>
</evidence>
<dbReference type="PANTHER" id="PTHR31321:SF57">
    <property type="entry name" value="PECTINESTERASE 53-RELATED"/>
    <property type="match status" value="1"/>
</dbReference>
<dbReference type="PANTHER" id="PTHR31321">
    <property type="entry name" value="ACYL-COA THIOESTER HYDROLASE YBHC-RELATED"/>
    <property type="match status" value="1"/>
</dbReference>
<organism evidence="7 8">
    <name type="scientific">Posidoniimonas corsicana</name>
    <dbReference type="NCBI Taxonomy" id="1938618"/>
    <lineage>
        <taxon>Bacteria</taxon>
        <taxon>Pseudomonadati</taxon>
        <taxon>Planctomycetota</taxon>
        <taxon>Planctomycetia</taxon>
        <taxon>Pirellulales</taxon>
        <taxon>Lacipirellulaceae</taxon>
        <taxon>Posidoniimonas</taxon>
    </lineage>
</organism>
<proteinExistence type="inferred from homology"/>
<feature type="domain" description="Pectinesterase catalytic" evidence="5">
    <location>
        <begin position="286"/>
        <end position="552"/>
    </location>
</feature>
<comment type="caution">
    <text evidence="7">The sequence shown here is derived from an EMBL/GenBank/DDBJ whole genome shotgun (WGS) entry which is preliminary data.</text>
</comment>
<protein>
    <submittedName>
        <fullName evidence="7">Rhamnogalacturonan acetylesterase RhgT</fullName>
        <ecNumber evidence="7">3.1.1.-</ecNumber>
    </submittedName>
</protein>
<evidence type="ECO:0000313" key="7">
    <source>
        <dbReference type="EMBL" id="TWT35959.1"/>
    </source>
</evidence>
<keyword evidence="2 7" id="KW-0378">Hydrolase</keyword>
<evidence type="ECO:0000259" key="5">
    <source>
        <dbReference type="Pfam" id="PF01095"/>
    </source>
</evidence>
<feature type="chain" id="PRO_5023010390" evidence="4">
    <location>
        <begin position="24"/>
        <end position="579"/>
    </location>
</feature>
<dbReference type="GO" id="GO:0009279">
    <property type="term" value="C:cell outer membrane"/>
    <property type="evidence" value="ECO:0007669"/>
    <property type="project" value="TreeGrafter"/>
</dbReference>
<keyword evidence="4" id="KW-0732">Signal</keyword>
<feature type="domain" description="SGNH hydrolase-type esterase" evidence="6">
    <location>
        <begin position="43"/>
        <end position="224"/>
    </location>
</feature>
<evidence type="ECO:0000259" key="6">
    <source>
        <dbReference type="Pfam" id="PF13472"/>
    </source>
</evidence>
<dbReference type="InterPro" id="IPR013830">
    <property type="entry name" value="SGNH_hydro"/>
</dbReference>
<dbReference type="GO" id="GO:0042545">
    <property type="term" value="P:cell wall modification"/>
    <property type="evidence" value="ECO:0007669"/>
    <property type="project" value="InterPro"/>
</dbReference>
<dbReference type="InterPro" id="IPR012334">
    <property type="entry name" value="Pectin_lyas_fold"/>
</dbReference>
<comment type="similarity">
    <text evidence="1">Belongs to the pectinesterase family.</text>
</comment>
<dbReference type="RefSeq" id="WP_197531129.1">
    <property type="nucleotide sequence ID" value="NZ_SIHJ01000001.1"/>
</dbReference>
<dbReference type="SUPFAM" id="SSF52266">
    <property type="entry name" value="SGNH hydrolase"/>
    <property type="match status" value="1"/>
</dbReference>
<accession>A0A5C5VDI2</accession>
<dbReference type="EC" id="3.1.1.-" evidence="7"/>
<evidence type="ECO:0000256" key="3">
    <source>
        <dbReference type="ARBA" id="ARBA00023085"/>
    </source>
</evidence>
<keyword evidence="8" id="KW-1185">Reference proteome</keyword>
<dbReference type="Gene3D" id="2.160.20.10">
    <property type="entry name" value="Single-stranded right-handed beta-helix, Pectin lyase-like"/>
    <property type="match status" value="1"/>
</dbReference>
<evidence type="ECO:0000313" key="8">
    <source>
        <dbReference type="Proteomes" id="UP000316714"/>
    </source>
</evidence>
<evidence type="ECO:0000256" key="4">
    <source>
        <dbReference type="SAM" id="SignalP"/>
    </source>
</evidence>
<dbReference type="Gene3D" id="3.40.50.1110">
    <property type="entry name" value="SGNH hydrolase"/>
    <property type="match status" value="1"/>
</dbReference>
<dbReference type="InterPro" id="IPR037459">
    <property type="entry name" value="RhgT-like"/>
</dbReference>